<dbReference type="PANTHER" id="PTHR20986">
    <property type="entry name" value="FMRFAMIDE-RELATED PEPTIDES"/>
    <property type="match status" value="1"/>
</dbReference>
<name>A0A0N5CAS3_STREA</name>
<dbReference type="STRING" id="174720.A0A0N5CAS3"/>
<evidence type="ECO:0000313" key="9">
    <source>
        <dbReference type="WBParaSite" id="SPAL_0001499200.1"/>
    </source>
</evidence>
<feature type="chain" id="PRO_5005895620" evidence="7">
    <location>
        <begin position="19"/>
        <end position="182"/>
    </location>
</feature>
<dbReference type="GO" id="GO:0007218">
    <property type="term" value="P:neuropeptide signaling pathway"/>
    <property type="evidence" value="ECO:0007669"/>
    <property type="project" value="UniProtKB-KW"/>
</dbReference>
<dbReference type="InterPro" id="IPR051041">
    <property type="entry name" value="FMRFamide-related_np"/>
</dbReference>
<evidence type="ECO:0000256" key="2">
    <source>
        <dbReference type="ARBA" id="ARBA00006356"/>
    </source>
</evidence>
<evidence type="ECO:0000256" key="3">
    <source>
        <dbReference type="ARBA" id="ARBA00022525"/>
    </source>
</evidence>
<keyword evidence="5" id="KW-0027">Amidation</keyword>
<keyword evidence="4" id="KW-0165">Cleavage on pair of basic residues</keyword>
<keyword evidence="6" id="KW-0527">Neuropeptide</keyword>
<evidence type="ECO:0000256" key="1">
    <source>
        <dbReference type="ARBA" id="ARBA00004613"/>
    </source>
</evidence>
<organism evidence="8 9">
    <name type="scientific">Strongyloides papillosus</name>
    <name type="common">Intestinal threadworm</name>
    <dbReference type="NCBI Taxonomy" id="174720"/>
    <lineage>
        <taxon>Eukaryota</taxon>
        <taxon>Metazoa</taxon>
        <taxon>Ecdysozoa</taxon>
        <taxon>Nematoda</taxon>
        <taxon>Chromadorea</taxon>
        <taxon>Rhabditida</taxon>
        <taxon>Tylenchina</taxon>
        <taxon>Panagrolaimomorpha</taxon>
        <taxon>Strongyloidoidea</taxon>
        <taxon>Strongyloididae</taxon>
        <taxon>Strongyloides</taxon>
    </lineage>
</organism>
<accession>A0A0N5CAS3</accession>
<evidence type="ECO:0000256" key="4">
    <source>
        <dbReference type="ARBA" id="ARBA00022685"/>
    </source>
</evidence>
<sequence length="182" mass="20363">MIKLLISLSLLIPLTVKGFGIEPAEIRSLDTINVQGKRNLFDSNTFTIVPYEIFFEPVSTYDKRSSIPLVRFGKRSGEFKDNRLITRELRASTLDSPIVRFGKRMSSGPLVRFGRSAPGPLVRFGRSSAGPLVRFGKRNPKNSPLVRFGRASAGPLVRFGKRSFIEEDELSPDSIGNENEYI</sequence>
<dbReference type="Pfam" id="PF01581">
    <property type="entry name" value="FARP"/>
    <property type="match status" value="2"/>
</dbReference>
<evidence type="ECO:0000256" key="5">
    <source>
        <dbReference type="ARBA" id="ARBA00022815"/>
    </source>
</evidence>
<dbReference type="WBParaSite" id="SPAL_0001499200.1">
    <property type="protein sequence ID" value="SPAL_0001499200.1"/>
    <property type="gene ID" value="SPAL_0001499200"/>
</dbReference>
<feature type="signal peptide" evidence="7">
    <location>
        <begin position="1"/>
        <end position="18"/>
    </location>
</feature>
<dbReference type="InterPro" id="IPR002544">
    <property type="entry name" value="FMRFamid-related_peptide-like"/>
</dbReference>
<dbReference type="PANTHER" id="PTHR20986:SF15">
    <property type="entry name" value="FMRFAMIDE-LIKE NEUROPEPTIDES 13"/>
    <property type="match status" value="1"/>
</dbReference>
<keyword evidence="7" id="KW-0732">Signal</keyword>
<comment type="similarity">
    <text evidence="2">Belongs to the FARP (FMRFamide related peptide) family.</text>
</comment>
<comment type="subcellular location">
    <subcellularLocation>
        <location evidence="1">Secreted</location>
    </subcellularLocation>
</comment>
<dbReference type="Proteomes" id="UP000046392">
    <property type="component" value="Unplaced"/>
</dbReference>
<dbReference type="AlphaFoldDB" id="A0A0N5CAS3"/>
<keyword evidence="3" id="KW-0964">Secreted</keyword>
<evidence type="ECO:0000256" key="7">
    <source>
        <dbReference type="SAM" id="SignalP"/>
    </source>
</evidence>
<protein>
    <submittedName>
        <fullName evidence="9">FMRFamide-related neuropeptides-like</fullName>
    </submittedName>
</protein>
<reference evidence="9" key="1">
    <citation type="submission" date="2017-02" db="UniProtKB">
        <authorList>
            <consortium name="WormBaseParasite"/>
        </authorList>
    </citation>
    <scope>IDENTIFICATION</scope>
</reference>
<keyword evidence="8" id="KW-1185">Reference proteome</keyword>
<proteinExistence type="inferred from homology"/>
<dbReference type="GO" id="GO:0005576">
    <property type="term" value="C:extracellular region"/>
    <property type="evidence" value="ECO:0007669"/>
    <property type="project" value="UniProtKB-SubCell"/>
</dbReference>
<evidence type="ECO:0000256" key="6">
    <source>
        <dbReference type="ARBA" id="ARBA00023320"/>
    </source>
</evidence>
<evidence type="ECO:0000313" key="8">
    <source>
        <dbReference type="Proteomes" id="UP000046392"/>
    </source>
</evidence>